<organism evidence="2 3">
    <name type="scientific">Enterovibrio gelatinilyticus</name>
    <dbReference type="NCBI Taxonomy" id="2899819"/>
    <lineage>
        <taxon>Bacteria</taxon>
        <taxon>Pseudomonadati</taxon>
        <taxon>Pseudomonadota</taxon>
        <taxon>Gammaproteobacteria</taxon>
        <taxon>Vibrionales</taxon>
        <taxon>Vibrionaceae</taxon>
        <taxon>Enterovibrio</taxon>
    </lineage>
</organism>
<reference evidence="2" key="1">
    <citation type="submission" date="2021-12" db="EMBL/GenBank/DDBJ databases">
        <title>Enterovibrio ZSDZ35 sp. nov. and Enterovibrio ZSDZ42 sp. nov., isolated from coastal seawater in Qingdao.</title>
        <authorList>
            <person name="Zhang P."/>
        </authorList>
    </citation>
    <scope>NUCLEOTIDE SEQUENCE</scope>
    <source>
        <strain evidence="2">ZSDZ42</strain>
    </source>
</reference>
<protein>
    <submittedName>
        <fullName evidence="2">DNA-binding domain-containing protein</fullName>
    </submittedName>
</protein>
<comment type="caution">
    <text evidence="2">The sequence shown here is derived from an EMBL/GenBank/DDBJ whole genome shotgun (WGS) entry which is preliminary data.</text>
</comment>
<proteinExistence type="predicted"/>
<dbReference type="Proteomes" id="UP001149400">
    <property type="component" value="Unassembled WGS sequence"/>
</dbReference>
<dbReference type="GO" id="GO:0003677">
    <property type="term" value="F:DNA binding"/>
    <property type="evidence" value="ECO:0007669"/>
    <property type="project" value="UniProtKB-KW"/>
</dbReference>
<name>A0ABT5R819_9GAMM</name>
<feature type="domain" description="Putative DNA-binding" evidence="1">
    <location>
        <begin position="9"/>
        <end position="93"/>
    </location>
</feature>
<dbReference type="Gene3D" id="1.10.150.690">
    <property type="entry name" value="DUF2063"/>
    <property type="match status" value="1"/>
</dbReference>
<evidence type="ECO:0000313" key="3">
    <source>
        <dbReference type="Proteomes" id="UP001149400"/>
    </source>
</evidence>
<dbReference type="EMBL" id="JAJUBC010000032">
    <property type="protein sequence ID" value="MDD1795657.1"/>
    <property type="molecule type" value="Genomic_DNA"/>
</dbReference>
<dbReference type="RefSeq" id="WP_274166439.1">
    <property type="nucleotide sequence ID" value="NZ_JAJUBC010000032.1"/>
</dbReference>
<dbReference type="InterPro" id="IPR044922">
    <property type="entry name" value="DUF2063_N_sf"/>
</dbReference>
<dbReference type="Pfam" id="PF09836">
    <property type="entry name" value="DUF2063"/>
    <property type="match status" value="1"/>
</dbReference>
<accession>A0ABT5R819</accession>
<keyword evidence="2" id="KW-0238">DNA-binding</keyword>
<sequence length="251" mass="27792">MTSPDLASLQRQFGDALHYQPHELPVEHGVTSPDALLQVYRNNFVMTLSECLTVVYPVVKALVGDVCFDAIARQHVLHTQMKDACVDRYGEGFNHTITAIPNIIEAVPYLADIATLEWHIQTVNQAVVPPAPFPVDALALVPPEEFGDIHLHVSPAAKIIQSDFAISQIWDAVTRQDEEQLQSIDFNSAESVLIHFRHDTLTVTVLDAIEAGLIDACAHSPFRDIAPEQLQHIASAMQRGVFTDFNLTRTP</sequence>
<dbReference type="InterPro" id="IPR018640">
    <property type="entry name" value="DUF2063"/>
</dbReference>
<gene>
    <name evidence="2" type="ORF">LRP50_21275</name>
</gene>
<keyword evidence="3" id="KW-1185">Reference proteome</keyword>
<evidence type="ECO:0000259" key="1">
    <source>
        <dbReference type="Pfam" id="PF09836"/>
    </source>
</evidence>
<evidence type="ECO:0000313" key="2">
    <source>
        <dbReference type="EMBL" id="MDD1795657.1"/>
    </source>
</evidence>